<dbReference type="InterPro" id="IPR041527">
    <property type="entry name" value="YhcG_N"/>
</dbReference>
<dbReference type="Pfam" id="PF06250">
    <property type="entry name" value="YhcG_C"/>
    <property type="match status" value="1"/>
</dbReference>
<keyword evidence="4" id="KW-1185">Reference proteome</keyword>
<sequence length="220" mass="24801">MKKRPAKESAHSGDYSGLVGNIGELLDSARRSSARAVNAVMTATYWEIGRNIVEFEQQGKERAEYGERLPANLSTDLTTRYGRGFGLVQVRIMRQFFLTYPMAPQASGSPAPIRQSSIDEFPSTLPPSIRQSLIGESRQSCDIGQMHLYLNYAREHWCEENENPPIGLILCTEKGESLARYALEGLPNKTLVREYRTVLPDEQRLADEIQNAWHKLSNRG</sequence>
<proteinExistence type="predicted"/>
<dbReference type="RefSeq" id="WP_200350580.1">
    <property type="nucleotide sequence ID" value="NZ_BAABHZ010000008.1"/>
</dbReference>
<feature type="domain" description="YhcG N-terminal" evidence="2">
    <location>
        <begin position="22"/>
        <end position="105"/>
    </location>
</feature>
<dbReference type="Pfam" id="PF17761">
    <property type="entry name" value="DUF1016_N"/>
    <property type="match status" value="1"/>
</dbReference>
<dbReference type="AlphaFoldDB" id="A0A934R5H5"/>
<feature type="domain" description="YhcG PDDEXK nuclease" evidence="1">
    <location>
        <begin position="141"/>
        <end position="208"/>
    </location>
</feature>
<reference evidence="3" key="1">
    <citation type="submission" date="2021-01" db="EMBL/GenBank/DDBJ databases">
        <title>Modified the classification status of verrucomicrobia.</title>
        <authorList>
            <person name="Feng X."/>
        </authorList>
    </citation>
    <scope>NUCLEOTIDE SEQUENCE</scope>
    <source>
        <strain evidence="3">JCM 18052</strain>
    </source>
</reference>
<dbReference type="PANTHER" id="PTHR30547:SF5">
    <property type="entry name" value="NUCLEASE YHCG-RELATED"/>
    <property type="match status" value="1"/>
</dbReference>
<organism evidence="3 4">
    <name type="scientific">Luteolibacter yonseiensis</name>
    <dbReference type="NCBI Taxonomy" id="1144680"/>
    <lineage>
        <taxon>Bacteria</taxon>
        <taxon>Pseudomonadati</taxon>
        <taxon>Verrucomicrobiota</taxon>
        <taxon>Verrucomicrobiia</taxon>
        <taxon>Verrucomicrobiales</taxon>
        <taxon>Verrucomicrobiaceae</taxon>
        <taxon>Luteolibacter</taxon>
    </lineage>
</organism>
<dbReference type="InterPro" id="IPR053148">
    <property type="entry name" value="PD-DEXK-like_domain"/>
</dbReference>
<evidence type="ECO:0000259" key="1">
    <source>
        <dbReference type="Pfam" id="PF06250"/>
    </source>
</evidence>
<evidence type="ECO:0000259" key="2">
    <source>
        <dbReference type="Pfam" id="PF17761"/>
    </source>
</evidence>
<evidence type="ECO:0000313" key="3">
    <source>
        <dbReference type="EMBL" id="MBK1815620.1"/>
    </source>
</evidence>
<protein>
    <submittedName>
        <fullName evidence="3">DUF1016 family protein</fullName>
    </submittedName>
</protein>
<gene>
    <name evidence="3" type="ORF">JIN84_08335</name>
</gene>
<dbReference type="Proteomes" id="UP000600139">
    <property type="component" value="Unassembled WGS sequence"/>
</dbReference>
<comment type="caution">
    <text evidence="3">The sequence shown here is derived from an EMBL/GenBank/DDBJ whole genome shotgun (WGS) entry which is preliminary data.</text>
</comment>
<dbReference type="EMBL" id="JAENIK010000009">
    <property type="protein sequence ID" value="MBK1815620.1"/>
    <property type="molecule type" value="Genomic_DNA"/>
</dbReference>
<dbReference type="InterPro" id="IPR009362">
    <property type="entry name" value="YhcG_C"/>
</dbReference>
<dbReference type="PANTHER" id="PTHR30547">
    <property type="entry name" value="UNCHARACTERIZED PROTEIN YHCG-RELATED"/>
    <property type="match status" value="1"/>
</dbReference>
<accession>A0A934R5H5</accession>
<name>A0A934R5H5_9BACT</name>
<evidence type="ECO:0000313" key="4">
    <source>
        <dbReference type="Proteomes" id="UP000600139"/>
    </source>
</evidence>